<feature type="transmembrane region" description="Helical" evidence="1">
    <location>
        <begin position="163"/>
        <end position="186"/>
    </location>
</feature>
<evidence type="ECO:0000256" key="1">
    <source>
        <dbReference type="SAM" id="Phobius"/>
    </source>
</evidence>
<evidence type="ECO:0000313" key="3">
    <source>
        <dbReference type="Proteomes" id="UP000324800"/>
    </source>
</evidence>
<keyword evidence="1" id="KW-0472">Membrane</keyword>
<comment type="caution">
    <text evidence="2">The sequence shown here is derived from an EMBL/GenBank/DDBJ whole genome shotgun (WGS) entry which is preliminary data.</text>
</comment>
<accession>A0A5J4UWW4</accession>
<name>A0A5J4UWW4_9EUKA</name>
<keyword evidence="1" id="KW-1133">Transmembrane helix</keyword>
<sequence length="187" mass="20638">MVTQSKPSKKIVYKNIPENLTEEEKMAFQDITVEQTCDSITAFAFLSFGINNQCLVDLTCISNTEIPNQTTKCSDGSKITKYLKGYKQALFIGGVEDIKEALIRFGAVHYIASSDTDTDSIGIIIGWENNKWIVIKGLNLDTQIITENIPTTLMYAGYVLVDAVIKSGASIGMVFASAMIPFLALFW</sequence>
<organism evidence="2 3">
    <name type="scientific">Streblomastix strix</name>
    <dbReference type="NCBI Taxonomy" id="222440"/>
    <lineage>
        <taxon>Eukaryota</taxon>
        <taxon>Metamonada</taxon>
        <taxon>Preaxostyla</taxon>
        <taxon>Oxymonadida</taxon>
        <taxon>Streblomastigidae</taxon>
        <taxon>Streblomastix</taxon>
    </lineage>
</organism>
<evidence type="ECO:0000313" key="2">
    <source>
        <dbReference type="EMBL" id="KAA6374572.1"/>
    </source>
</evidence>
<reference evidence="2 3" key="1">
    <citation type="submission" date="2019-03" db="EMBL/GenBank/DDBJ databases">
        <title>Single cell metagenomics reveals metabolic interactions within the superorganism composed of flagellate Streblomastix strix and complex community of Bacteroidetes bacteria on its surface.</title>
        <authorList>
            <person name="Treitli S.C."/>
            <person name="Kolisko M."/>
            <person name="Husnik F."/>
            <person name="Keeling P."/>
            <person name="Hampl V."/>
        </authorList>
    </citation>
    <scope>NUCLEOTIDE SEQUENCE [LARGE SCALE GENOMIC DNA]</scope>
    <source>
        <strain evidence="2">ST1C</strain>
    </source>
</reference>
<proteinExistence type="predicted"/>
<dbReference type="AlphaFoldDB" id="A0A5J4UWW4"/>
<keyword evidence="1" id="KW-0812">Transmembrane</keyword>
<dbReference type="EMBL" id="SNRW01011870">
    <property type="protein sequence ID" value="KAA6374572.1"/>
    <property type="molecule type" value="Genomic_DNA"/>
</dbReference>
<protein>
    <submittedName>
        <fullName evidence="2">Uncharacterized protein</fullName>
    </submittedName>
</protein>
<gene>
    <name evidence="2" type="ORF">EZS28_029900</name>
</gene>
<dbReference type="Proteomes" id="UP000324800">
    <property type="component" value="Unassembled WGS sequence"/>
</dbReference>